<dbReference type="Pfam" id="PF00561">
    <property type="entry name" value="Abhydrolase_1"/>
    <property type="match status" value="1"/>
</dbReference>
<dbReference type="EMBL" id="RBXT01000001">
    <property type="protein sequence ID" value="RKT79333.1"/>
    <property type="molecule type" value="Genomic_DNA"/>
</dbReference>
<dbReference type="OrthoDB" id="9770427at2"/>
<evidence type="ECO:0000313" key="2">
    <source>
        <dbReference type="EMBL" id="RKT79333.1"/>
    </source>
</evidence>
<keyword evidence="3" id="KW-1185">Reference proteome</keyword>
<dbReference type="PRINTS" id="PR00111">
    <property type="entry name" value="ABHYDROLASE"/>
</dbReference>
<comment type="caution">
    <text evidence="2">The sequence shown here is derived from an EMBL/GenBank/DDBJ whole genome shotgun (WGS) entry which is preliminary data.</text>
</comment>
<sequence length="326" mass="34601">MTTAAGHPDTTTGAPVGAPVDLAAPWGGRSRYADLGGPVHWVDFGGPTEARDGVEAAAPPLVLVHGLGGSHLNWVGVAPALARHRRVVALDLVGFGLTPHEGRSSNVRDNAALVARFVREVVGEPAVLMGNSMGGMISLLVADRFPEVVEALVLVDASLPTPGVRPDRQVLLEFAVYATPFVGERYMQRNAARFTDRQRVLRTVAVCFADPSRADAAVVDAGVELAAWRRTLPGAERAFLGAARSLLRILRSGNRYPALITRVRQPTLLLHGELDKLVPVGAARATAESKPAWEREILAGVGHTPQLEVPDAVVARVEPWLASLPG</sequence>
<organism evidence="2 3">
    <name type="scientific">Terracoccus luteus</name>
    <dbReference type="NCBI Taxonomy" id="53356"/>
    <lineage>
        <taxon>Bacteria</taxon>
        <taxon>Bacillati</taxon>
        <taxon>Actinomycetota</taxon>
        <taxon>Actinomycetes</taxon>
        <taxon>Micrococcales</taxon>
        <taxon>Intrasporangiaceae</taxon>
        <taxon>Terracoccus</taxon>
    </lineage>
</organism>
<name>A0A495Y2X8_9MICO</name>
<dbReference type="Gene3D" id="3.40.50.1820">
    <property type="entry name" value="alpha/beta hydrolase"/>
    <property type="match status" value="1"/>
</dbReference>
<accession>A0A495Y2X8</accession>
<dbReference type="PANTHER" id="PTHR46438">
    <property type="entry name" value="ALPHA/BETA-HYDROLASES SUPERFAMILY PROTEIN"/>
    <property type="match status" value="1"/>
</dbReference>
<dbReference type="PANTHER" id="PTHR46438:SF11">
    <property type="entry name" value="LIPASE-RELATED"/>
    <property type="match status" value="1"/>
</dbReference>
<dbReference type="AlphaFoldDB" id="A0A495Y2X8"/>
<evidence type="ECO:0000259" key="1">
    <source>
        <dbReference type="Pfam" id="PF00561"/>
    </source>
</evidence>
<protein>
    <submittedName>
        <fullName evidence="2">Pimeloyl-ACP methyl ester carboxylesterase</fullName>
    </submittedName>
</protein>
<reference evidence="2 3" key="1">
    <citation type="submission" date="2018-10" db="EMBL/GenBank/DDBJ databases">
        <title>Sequencing the genomes of 1000 actinobacteria strains.</title>
        <authorList>
            <person name="Klenk H.-P."/>
        </authorList>
    </citation>
    <scope>NUCLEOTIDE SEQUENCE [LARGE SCALE GENOMIC DNA]</scope>
    <source>
        <strain evidence="2 3">DSM 44267</strain>
    </source>
</reference>
<dbReference type="GO" id="GO:0003824">
    <property type="term" value="F:catalytic activity"/>
    <property type="evidence" value="ECO:0007669"/>
    <property type="project" value="UniProtKB-ARBA"/>
</dbReference>
<gene>
    <name evidence="2" type="ORF">DFJ68_2800</name>
</gene>
<dbReference type="SUPFAM" id="SSF53474">
    <property type="entry name" value="alpha/beta-Hydrolases"/>
    <property type="match status" value="1"/>
</dbReference>
<dbReference type="InterPro" id="IPR029058">
    <property type="entry name" value="AB_hydrolase_fold"/>
</dbReference>
<dbReference type="RefSeq" id="WP_121034135.1">
    <property type="nucleotide sequence ID" value="NZ_RBXT01000001.1"/>
</dbReference>
<dbReference type="InterPro" id="IPR000073">
    <property type="entry name" value="AB_hydrolase_1"/>
</dbReference>
<dbReference type="Proteomes" id="UP000278440">
    <property type="component" value="Unassembled WGS sequence"/>
</dbReference>
<feature type="domain" description="AB hydrolase-1" evidence="1">
    <location>
        <begin position="59"/>
        <end position="308"/>
    </location>
</feature>
<evidence type="ECO:0000313" key="3">
    <source>
        <dbReference type="Proteomes" id="UP000278440"/>
    </source>
</evidence>
<proteinExistence type="predicted"/>